<accession>A0A1F6EGR2</accession>
<organism evidence="2 3">
    <name type="scientific">Candidatus Kaiserbacteria bacterium RIFCSPLOWO2_01_FULL_53_17</name>
    <dbReference type="NCBI Taxonomy" id="1798511"/>
    <lineage>
        <taxon>Bacteria</taxon>
        <taxon>Candidatus Kaiseribacteriota</taxon>
    </lineage>
</organism>
<proteinExistence type="predicted"/>
<sequence length="116" mass="13559">MSELDIPIFKKSYDLYRVFYGYRLDVAKQDRYVLWQRCEDGLLSVIEHILLASQSSPKEKLPILEKTSVRLNVLRVLVRLMKDVKAIDNAKYLAIEEGLDEIGRMLGGWIRSTKER</sequence>
<dbReference type="CDD" id="cd16376">
    <property type="entry name" value="Avd_like"/>
    <property type="match status" value="1"/>
</dbReference>
<evidence type="ECO:0000313" key="2">
    <source>
        <dbReference type="EMBL" id="OGG72844.1"/>
    </source>
</evidence>
<feature type="domain" description="bAvd-like" evidence="1">
    <location>
        <begin position="9"/>
        <end position="112"/>
    </location>
</feature>
<dbReference type="InterPro" id="IPR036583">
    <property type="entry name" value="23S_rRNA_IVS_sf"/>
</dbReference>
<dbReference type="Proteomes" id="UP000177306">
    <property type="component" value="Unassembled WGS sequence"/>
</dbReference>
<dbReference type="AlphaFoldDB" id="A0A1F6EGR2"/>
<protein>
    <recommendedName>
        <fullName evidence="1">bAvd-like domain-containing protein</fullName>
    </recommendedName>
</protein>
<comment type="caution">
    <text evidence="2">The sequence shown here is derived from an EMBL/GenBank/DDBJ whole genome shotgun (WGS) entry which is preliminary data.</text>
</comment>
<gene>
    <name evidence="2" type="ORF">A3A38_02660</name>
</gene>
<name>A0A1F6EGR2_9BACT</name>
<reference evidence="2 3" key="1">
    <citation type="journal article" date="2016" name="Nat. Commun.">
        <title>Thousands of microbial genomes shed light on interconnected biogeochemical processes in an aquifer system.</title>
        <authorList>
            <person name="Anantharaman K."/>
            <person name="Brown C.T."/>
            <person name="Hug L.A."/>
            <person name="Sharon I."/>
            <person name="Castelle C.J."/>
            <person name="Probst A.J."/>
            <person name="Thomas B.C."/>
            <person name="Singh A."/>
            <person name="Wilkins M.J."/>
            <person name="Karaoz U."/>
            <person name="Brodie E.L."/>
            <person name="Williams K.H."/>
            <person name="Hubbard S.S."/>
            <person name="Banfield J.F."/>
        </authorList>
    </citation>
    <scope>NUCLEOTIDE SEQUENCE [LARGE SCALE GENOMIC DNA]</scope>
</reference>
<dbReference type="Gene3D" id="1.20.1440.60">
    <property type="entry name" value="23S rRNA-intervening sequence"/>
    <property type="match status" value="1"/>
</dbReference>
<dbReference type="EMBL" id="MFLY01000029">
    <property type="protein sequence ID" value="OGG72844.1"/>
    <property type="molecule type" value="Genomic_DNA"/>
</dbReference>
<evidence type="ECO:0000313" key="3">
    <source>
        <dbReference type="Proteomes" id="UP000177306"/>
    </source>
</evidence>
<dbReference type="InterPro" id="IPR055360">
    <property type="entry name" value="bAvd"/>
</dbReference>
<evidence type="ECO:0000259" key="1">
    <source>
        <dbReference type="Pfam" id="PF22296"/>
    </source>
</evidence>
<dbReference type="Pfam" id="PF22296">
    <property type="entry name" value="bAvd"/>
    <property type="match status" value="1"/>
</dbReference>
<dbReference type="SUPFAM" id="SSF158446">
    <property type="entry name" value="IVS-encoded protein-like"/>
    <property type="match status" value="1"/>
</dbReference>